<name>G4TRY9_SERID</name>
<keyword evidence="2" id="KW-1185">Reference proteome</keyword>
<organism evidence="1 2">
    <name type="scientific">Serendipita indica (strain DSM 11827)</name>
    <name type="common">Root endophyte fungus</name>
    <name type="synonym">Piriformospora indica</name>
    <dbReference type="NCBI Taxonomy" id="1109443"/>
    <lineage>
        <taxon>Eukaryota</taxon>
        <taxon>Fungi</taxon>
        <taxon>Dikarya</taxon>
        <taxon>Basidiomycota</taxon>
        <taxon>Agaricomycotina</taxon>
        <taxon>Agaricomycetes</taxon>
        <taxon>Sebacinales</taxon>
        <taxon>Serendipitaceae</taxon>
        <taxon>Serendipita</taxon>
    </lineage>
</organism>
<dbReference type="HOGENOM" id="CLU_687192_0_0_1"/>
<dbReference type="Proteomes" id="UP000007148">
    <property type="component" value="Unassembled WGS sequence"/>
</dbReference>
<dbReference type="InParanoid" id="G4TRY9"/>
<accession>G4TRY9</accession>
<comment type="caution">
    <text evidence="1">The sequence shown here is derived from an EMBL/GenBank/DDBJ whole genome shotgun (WGS) entry which is preliminary data.</text>
</comment>
<evidence type="ECO:0000313" key="2">
    <source>
        <dbReference type="Proteomes" id="UP000007148"/>
    </source>
</evidence>
<reference evidence="1 2" key="1">
    <citation type="journal article" date="2011" name="PLoS Pathog.">
        <title>Endophytic Life Strategies Decoded by Genome and Transcriptome Analyses of the Mutualistic Root Symbiont Piriformospora indica.</title>
        <authorList>
            <person name="Zuccaro A."/>
            <person name="Lahrmann U."/>
            <person name="Guldener U."/>
            <person name="Langen G."/>
            <person name="Pfiffi S."/>
            <person name="Biedenkopf D."/>
            <person name="Wong P."/>
            <person name="Samans B."/>
            <person name="Grimm C."/>
            <person name="Basiewicz M."/>
            <person name="Murat C."/>
            <person name="Martin F."/>
            <person name="Kogel K.H."/>
        </authorList>
    </citation>
    <scope>NUCLEOTIDE SEQUENCE [LARGE SCALE GENOMIC DNA]</scope>
    <source>
        <strain evidence="1 2">DSM 11827</strain>
    </source>
</reference>
<dbReference type="AlphaFoldDB" id="G4TRY9"/>
<sequence length="401" mass="45737">MSSNQDLPVELWIPIFNMALDTWLFAQHDTDIVRLSKLFQRGCSAYNEYRRCQRACTRIRLVCRLWNTIVVSMLPCRDTAVQRATDITRLASEYVSKSARLDLGIGWKCSCRPPLVSGRICDTWLTLMSQKIVPVEHGVPICRLDARVLFAGDNLDYILDMYKTESPIISLSTNLWPLCTAARKFNPSLRTITHLRLQEITSIRYNSNIQLPNVVYLEVELGLSVHVLPLSILHLPNLSKLMITAKWGPALMPAPVQEFIVSFHETLTDLILLGEPELYYCYLDIIRKLPLLRLYGAGTQFMMSYGIDLNWQLKDVKNTVQTLLLYGVEEEIFGEGQVFPGAVWYDLFITGPFKVLQLPMTSDEIHASSYLNFLAMNLQDLFRLNVPILDGEGVRLELAAM</sequence>
<proteinExistence type="predicted"/>
<gene>
    <name evidence="1" type="ORF">PIIN_08036</name>
</gene>
<evidence type="ECO:0000313" key="1">
    <source>
        <dbReference type="EMBL" id="CCA74082.1"/>
    </source>
</evidence>
<protein>
    <submittedName>
        <fullName evidence="1">Uncharacterized protein</fullName>
    </submittedName>
</protein>
<dbReference type="OrthoDB" id="10273757at2759"/>
<dbReference type="EMBL" id="CAFZ01000278">
    <property type="protein sequence ID" value="CCA74082.1"/>
    <property type="molecule type" value="Genomic_DNA"/>
</dbReference>